<keyword evidence="1" id="KW-0479">Metal-binding</keyword>
<proteinExistence type="predicted"/>
<dbReference type="GO" id="GO:0016236">
    <property type="term" value="P:macroautophagy"/>
    <property type="evidence" value="ECO:0007669"/>
    <property type="project" value="TreeGrafter"/>
</dbReference>
<accession>A0AAD6US48</accession>
<dbReference type="SMART" id="SM00291">
    <property type="entry name" value="ZnF_ZZ"/>
    <property type="match status" value="3"/>
</dbReference>
<feature type="compositionally biased region" description="Pro residues" evidence="5">
    <location>
        <begin position="345"/>
        <end position="357"/>
    </location>
</feature>
<evidence type="ECO:0000256" key="3">
    <source>
        <dbReference type="ARBA" id="ARBA00022833"/>
    </source>
</evidence>
<dbReference type="CDD" id="cd14947">
    <property type="entry name" value="NBR1_like"/>
    <property type="match status" value="1"/>
</dbReference>
<sequence length="1050" mass="114875">MPFTVKATYGRSGELRKLSFPSFPTYDQLYNQLYRVFPISHSYYFSKLLFSPDSSKTGTILIGREVHNADQYNSCTAPYASNLWANATLRFTVFDETPHKLPAGFVADNPWGATQPYIPFAHIPPPPIILSSFPGASGKQELDVSSASYAPSSTSTLKPQHQREPQSVTAGTPAACCAVGQGKLEIQDIVSRFKDDLDRILKDSGVGTPTPTPLLPPPVCAPFMPPPPPSSFCLFKYCTICAKIFQGPWYACETCSIVVCVACHDSQSDRNFCLASMTPHMMKKEVCAACPAEAQPSKAASSSWPTFLPPPFPPPPPTQWAPSQMWTPPQQGYCPIYPFGAPTPTPTTPHNHPPAPAPTATASLPADAQVPESPAPPAPPVIHRDVVCDMCDKVIEGVRHKCLDCPDYDLCTPCIASGSAERHNPFHEFLEIKEPGRVIVHTVYSGDERDATRAPVQPPQTDEQPAAHYATCNLCDSRIRGDRYKCADCPDFDTCSDCFSITPEQHPLHAFVKLSKASDYIRREIPVAPMHAVTCDGCLKTICGIRYKACCMHPECPDFDLCESCEAFPIPMHPDMHPMLKMRSPSSIVPTVYRVGQTTLIDREEIQRGRSPAPVPSPRPRSRSPSFERGYMVNPSSRSNTMPASFFDSAPSPPPQSSPFFFRSESSRSSSPVLAYQPPVSPPYVPRPPSPMMMPGGLYDEPAFARQPQPTFGYRYSSMQPTVSRFSHSPSPSPPLFRDRSQSPTSPIPPLRHATWAPAFLPQPSEELRHLMQQHYHDVPDLAFSRLTVQDEEAAVMDSPLTGEALLSHPVEMSQTGRGPITSFNHSLAALLNGYESENEVAQVPDLRAAFLDDVTLPDGQNFPPGAEFMKCWRVVNSGDVEWPAGTELVWVAGEKFARGHTGPGSVSIGMVKAGAEVDLWTGELKAPEVAGRFVSYWRLRDAEGNLFGDNIWIDINVTETRSNEQSLSSSSIIMMPRGAQSAQASSAQGASASQASRGEVEEDDVSSDSDASSVSLISMPTSEDEDWAEVPSEEPQAQRYVVLYDEASS</sequence>
<evidence type="ECO:0000256" key="2">
    <source>
        <dbReference type="ARBA" id="ARBA00022771"/>
    </source>
</evidence>
<evidence type="ECO:0000256" key="4">
    <source>
        <dbReference type="PROSITE-ProRule" id="PRU00228"/>
    </source>
</evidence>
<feature type="domain" description="ZZ-type" evidence="6">
    <location>
        <begin position="467"/>
        <end position="519"/>
    </location>
</feature>
<dbReference type="GO" id="GO:0008270">
    <property type="term" value="F:zinc ion binding"/>
    <property type="evidence" value="ECO:0007669"/>
    <property type="project" value="UniProtKB-KW"/>
</dbReference>
<keyword evidence="3" id="KW-0862">Zinc</keyword>
<feature type="compositionally biased region" description="Acidic residues" evidence="5">
    <location>
        <begin position="1023"/>
        <end position="1033"/>
    </location>
</feature>
<dbReference type="InterPro" id="IPR043145">
    <property type="entry name" value="Znf_ZZ_sf"/>
</dbReference>
<dbReference type="GO" id="GO:0000407">
    <property type="term" value="C:phagophore assembly site"/>
    <property type="evidence" value="ECO:0007669"/>
    <property type="project" value="TreeGrafter"/>
</dbReference>
<feature type="region of interest" description="Disordered" evidence="5">
    <location>
        <begin position="979"/>
        <end position="1050"/>
    </location>
</feature>
<dbReference type="PANTHER" id="PTHR20930">
    <property type="entry name" value="OVARIAN CARCINOMA ANTIGEN CA125-RELATED"/>
    <property type="match status" value="1"/>
</dbReference>
<keyword evidence="8" id="KW-1185">Reference proteome</keyword>
<dbReference type="CDD" id="cd02249">
    <property type="entry name" value="ZZ"/>
    <property type="match status" value="1"/>
</dbReference>
<feature type="domain" description="ZZ-type" evidence="6">
    <location>
        <begin position="383"/>
        <end position="437"/>
    </location>
</feature>
<dbReference type="AlphaFoldDB" id="A0AAD6US48"/>
<reference evidence="7" key="1">
    <citation type="submission" date="2023-03" db="EMBL/GenBank/DDBJ databases">
        <title>Massive genome expansion in bonnet fungi (Mycena s.s.) driven by repeated elements and novel gene families across ecological guilds.</title>
        <authorList>
            <consortium name="Lawrence Berkeley National Laboratory"/>
            <person name="Harder C.B."/>
            <person name="Miyauchi S."/>
            <person name="Viragh M."/>
            <person name="Kuo A."/>
            <person name="Thoen E."/>
            <person name="Andreopoulos B."/>
            <person name="Lu D."/>
            <person name="Skrede I."/>
            <person name="Drula E."/>
            <person name="Henrissat B."/>
            <person name="Morin E."/>
            <person name="Kohler A."/>
            <person name="Barry K."/>
            <person name="LaButti K."/>
            <person name="Morin E."/>
            <person name="Salamov A."/>
            <person name="Lipzen A."/>
            <person name="Mereny Z."/>
            <person name="Hegedus B."/>
            <person name="Baldrian P."/>
            <person name="Stursova M."/>
            <person name="Weitz H."/>
            <person name="Taylor A."/>
            <person name="Grigoriev I.V."/>
            <person name="Nagy L.G."/>
            <person name="Martin F."/>
            <person name="Kauserud H."/>
        </authorList>
    </citation>
    <scope>NUCLEOTIDE SEQUENCE</scope>
    <source>
        <strain evidence="7">9144</strain>
    </source>
</reference>
<evidence type="ECO:0000256" key="1">
    <source>
        <dbReference type="ARBA" id="ARBA00022723"/>
    </source>
</evidence>
<dbReference type="InterPro" id="IPR000433">
    <property type="entry name" value="Znf_ZZ"/>
</dbReference>
<feature type="region of interest" description="Disordered" evidence="5">
    <location>
        <begin position="144"/>
        <end position="165"/>
    </location>
</feature>
<feature type="region of interest" description="Disordered" evidence="5">
    <location>
        <begin position="723"/>
        <end position="751"/>
    </location>
</feature>
<dbReference type="PROSITE" id="PS50135">
    <property type="entry name" value="ZF_ZZ_2"/>
    <property type="match status" value="2"/>
</dbReference>
<name>A0AAD6US48_9AGAR</name>
<dbReference type="Gene3D" id="2.60.40.10">
    <property type="entry name" value="Immunoglobulins"/>
    <property type="match status" value="1"/>
</dbReference>
<dbReference type="EMBL" id="JARJCW010000109">
    <property type="protein sequence ID" value="KAJ7193347.1"/>
    <property type="molecule type" value="Genomic_DNA"/>
</dbReference>
<dbReference type="CDD" id="cd02340">
    <property type="entry name" value="ZZ_NBR1_like"/>
    <property type="match status" value="2"/>
</dbReference>
<feature type="non-terminal residue" evidence="7">
    <location>
        <position position="1050"/>
    </location>
</feature>
<feature type="compositionally biased region" description="Low complexity" evidence="5">
    <location>
        <begin position="979"/>
        <end position="997"/>
    </location>
</feature>
<dbReference type="Proteomes" id="UP001219525">
    <property type="component" value="Unassembled WGS sequence"/>
</dbReference>
<evidence type="ECO:0000259" key="6">
    <source>
        <dbReference type="PROSITE" id="PS50135"/>
    </source>
</evidence>
<evidence type="ECO:0000313" key="7">
    <source>
        <dbReference type="EMBL" id="KAJ7193347.1"/>
    </source>
</evidence>
<dbReference type="GO" id="GO:0043130">
    <property type="term" value="F:ubiquitin binding"/>
    <property type="evidence" value="ECO:0007669"/>
    <property type="project" value="TreeGrafter"/>
</dbReference>
<feature type="region of interest" description="Disordered" evidence="5">
    <location>
        <begin position="345"/>
        <end position="378"/>
    </location>
</feature>
<dbReference type="InterPro" id="IPR013783">
    <property type="entry name" value="Ig-like_fold"/>
</dbReference>
<evidence type="ECO:0000256" key="5">
    <source>
        <dbReference type="SAM" id="MobiDB-lite"/>
    </source>
</evidence>
<keyword evidence="2 4" id="KW-0863">Zinc-finger</keyword>
<dbReference type="Pfam" id="PF16158">
    <property type="entry name" value="N_BRCA1_IG"/>
    <property type="match status" value="1"/>
</dbReference>
<dbReference type="Pfam" id="PF00569">
    <property type="entry name" value="ZZ"/>
    <property type="match status" value="2"/>
</dbReference>
<dbReference type="SUPFAM" id="SSF57850">
    <property type="entry name" value="RING/U-box"/>
    <property type="match status" value="3"/>
</dbReference>
<protein>
    <recommendedName>
        <fullName evidence="6">ZZ-type domain-containing protein</fullName>
    </recommendedName>
</protein>
<dbReference type="Gene3D" id="3.30.60.90">
    <property type="match status" value="3"/>
</dbReference>
<comment type="caution">
    <text evidence="7">The sequence shown here is derived from an EMBL/GenBank/DDBJ whole genome shotgun (WGS) entry which is preliminary data.</text>
</comment>
<gene>
    <name evidence="7" type="ORF">GGX14DRAFT_589198</name>
</gene>
<feature type="compositionally biased region" description="Low complexity" evidence="5">
    <location>
        <begin position="145"/>
        <end position="156"/>
    </location>
</feature>
<dbReference type="InterPro" id="IPR032350">
    <property type="entry name" value="Nbr1_FW"/>
</dbReference>
<organism evidence="7 8">
    <name type="scientific">Mycena pura</name>
    <dbReference type="NCBI Taxonomy" id="153505"/>
    <lineage>
        <taxon>Eukaryota</taxon>
        <taxon>Fungi</taxon>
        <taxon>Dikarya</taxon>
        <taxon>Basidiomycota</taxon>
        <taxon>Agaricomycotina</taxon>
        <taxon>Agaricomycetes</taxon>
        <taxon>Agaricomycetidae</taxon>
        <taxon>Agaricales</taxon>
        <taxon>Marasmiineae</taxon>
        <taxon>Mycenaceae</taxon>
        <taxon>Mycena</taxon>
    </lineage>
</organism>
<feature type="region of interest" description="Disordered" evidence="5">
    <location>
        <begin position="600"/>
        <end position="665"/>
    </location>
</feature>
<evidence type="ECO:0000313" key="8">
    <source>
        <dbReference type="Proteomes" id="UP001219525"/>
    </source>
</evidence>
<dbReference type="PANTHER" id="PTHR20930:SF0">
    <property type="entry name" value="PROTEIN ILRUN"/>
    <property type="match status" value="1"/>
</dbReference>